<dbReference type="InterPro" id="IPR046522">
    <property type="entry name" value="DUF6699"/>
</dbReference>
<dbReference type="Pfam" id="PF20415">
    <property type="entry name" value="DUF6699"/>
    <property type="match status" value="1"/>
</dbReference>
<evidence type="ECO:0000259" key="1">
    <source>
        <dbReference type="Pfam" id="PF20415"/>
    </source>
</evidence>
<dbReference type="AlphaFoldDB" id="A0A0C9VQH7"/>
<evidence type="ECO:0000313" key="3">
    <source>
        <dbReference type="Proteomes" id="UP000053820"/>
    </source>
</evidence>
<protein>
    <recommendedName>
        <fullName evidence="1">DUF6699 domain-containing protein</fullName>
    </recommendedName>
</protein>
<sequence>MPVNPWPDNGGLYRGVESFDTSWVASPTPLQTLTYDLSHFDGYPWDESLIHEESAEERKIRRRRERAQNRENRSDQRRARCRTFWDSFKDLFRETTISLSPSLTMPFVPNELWKAYGYWARPVVNGVQVHNATPRPLPGITIDPDNVWNSLRGPNGTPHPENWPARFEHPALPPRPLEWSTPRPGASIPFPSDVQLNPYLQHRYIGPHPICFDIGRVPGGIVYNTHETTAIPLDPADFAQPATYPFVTHMHIVGVADDPAPGFPWPIMVRNEQGITCADVFQTIASNFQQYVTTDEYNSWSGRRRDLAARAYHRRIRTPLDWNQPEDVPGPYDGLRRIDYMGDKVMFRGLEASPLKDGTWLMFVGPP</sequence>
<dbReference type="Proteomes" id="UP000053820">
    <property type="component" value="Unassembled WGS sequence"/>
</dbReference>
<proteinExistence type="predicted"/>
<dbReference type="EMBL" id="KN839878">
    <property type="protein sequence ID" value="KIJ59980.1"/>
    <property type="molecule type" value="Genomic_DNA"/>
</dbReference>
<dbReference type="HOGENOM" id="CLU_044866_0_0_1"/>
<keyword evidence="3" id="KW-1185">Reference proteome</keyword>
<name>A0A0C9VQH7_9AGAM</name>
<organism evidence="2 3">
    <name type="scientific">Hydnomerulius pinastri MD-312</name>
    <dbReference type="NCBI Taxonomy" id="994086"/>
    <lineage>
        <taxon>Eukaryota</taxon>
        <taxon>Fungi</taxon>
        <taxon>Dikarya</taxon>
        <taxon>Basidiomycota</taxon>
        <taxon>Agaricomycotina</taxon>
        <taxon>Agaricomycetes</taxon>
        <taxon>Agaricomycetidae</taxon>
        <taxon>Boletales</taxon>
        <taxon>Boletales incertae sedis</taxon>
        <taxon>Leucogyrophana</taxon>
    </lineage>
</organism>
<feature type="domain" description="DUF6699" evidence="1">
    <location>
        <begin position="211"/>
        <end position="353"/>
    </location>
</feature>
<accession>A0A0C9VQH7</accession>
<gene>
    <name evidence="2" type="ORF">HYDPIDRAFT_99725</name>
</gene>
<reference evidence="2 3" key="1">
    <citation type="submission" date="2014-04" db="EMBL/GenBank/DDBJ databases">
        <title>Evolutionary Origins and Diversification of the Mycorrhizal Mutualists.</title>
        <authorList>
            <consortium name="DOE Joint Genome Institute"/>
            <consortium name="Mycorrhizal Genomics Consortium"/>
            <person name="Kohler A."/>
            <person name="Kuo A."/>
            <person name="Nagy L.G."/>
            <person name="Floudas D."/>
            <person name="Copeland A."/>
            <person name="Barry K.W."/>
            <person name="Cichocki N."/>
            <person name="Veneault-Fourrey C."/>
            <person name="LaButti K."/>
            <person name="Lindquist E.A."/>
            <person name="Lipzen A."/>
            <person name="Lundell T."/>
            <person name="Morin E."/>
            <person name="Murat C."/>
            <person name="Riley R."/>
            <person name="Ohm R."/>
            <person name="Sun H."/>
            <person name="Tunlid A."/>
            <person name="Henrissat B."/>
            <person name="Grigoriev I.V."/>
            <person name="Hibbett D.S."/>
            <person name="Martin F."/>
        </authorList>
    </citation>
    <scope>NUCLEOTIDE SEQUENCE [LARGE SCALE GENOMIC DNA]</scope>
    <source>
        <strain evidence="2 3">MD-312</strain>
    </source>
</reference>
<dbReference type="OrthoDB" id="3202436at2759"/>
<evidence type="ECO:0000313" key="2">
    <source>
        <dbReference type="EMBL" id="KIJ59980.1"/>
    </source>
</evidence>